<dbReference type="PANTHER" id="PTHR35368">
    <property type="entry name" value="HYDROPEROXIDE REDUCTASE"/>
    <property type="match status" value="1"/>
</dbReference>
<proteinExistence type="predicted"/>
<dbReference type="Gene3D" id="3.30.300.20">
    <property type="match status" value="1"/>
</dbReference>
<dbReference type="InterPro" id="IPR015946">
    <property type="entry name" value="KH_dom-like_a/b"/>
</dbReference>
<sequence length="192" mass="21027">MLRLGRMQGLNVIRIQVEMQRAGWKIASGSRRFATKSTATYHLVGAGSGVKCTMQRNDGMTVSTDIPKAVGGTNTAPQPVEVFLSSLCGCELATAQFVARHMKPRMHIEKIEFDVRASRDNAGALQLPLGNPSQPLARLQRIWGEARVYTSGTQDDVDVLAKEVKLRCPIANMTVLSGCALEIEWKKAEDDN</sequence>
<dbReference type="Pfam" id="PF02566">
    <property type="entry name" value="OsmC"/>
    <property type="match status" value="1"/>
</dbReference>
<evidence type="ECO:0000313" key="2">
    <source>
        <dbReference type="Proteomes" id="UP000481153"/>
    </source>
</evidence>
<dbReference type="InterPro" id="IPR003718">
    <property type="entry name" value="OsmC/Ohr_fam"/>
</dbReference>
<dbReference type="SUPFAM" id="SSF82784">
    <property type="entry name" value="OsmC-like"/>
    <property type="match status" value="1"/>
</dbReference>
<comment type="caution">
    <text evidence="1">The sequence shown here is derived from an EMBL/GenBank/DDBJ whole genome shotgun (WGS) entry which is preliminary data.</text>
</comment>
<dbReference type="InterPro" id="IPR036102">
    <property type="entry name" value="OsmC/Ohrsf"/>
</dbReference>
<reference evidence="1 2" key="1">
    <citation type="submission" date="2019-07" db="EMBL/GenBank/DDBJ databases">
        <title>Genomics analysis of Aphanomyces spp. identifies a new class of oomycete effector associated with host adaptation.</title>
        <authorList>
            <person name="Gaulin E."/>
        </authorList>
    </citation>
    <scope>NUCLEOTIDE SEQUENCE [LARGE SCALE GENOMIC DNA]</scope>
    <source>
        <strain evidence="1 2">ATCC 201684</strain>
    </source>
</reference>
<gene>
    <name evidence="1" type="ORF">Ae201684_006437</name>
</gene>
<dbReference type="PANTHER" id="PTHR35368:SF1">
    <property type="entry name" value="HYDROPEROXIDE REDUCTASE"/>
    <property type="match status" value="1"/>
</dbReference>
<dbReference type="Proteomes" id="UP000481153">
    <property type="component" value="Unassembled WGS sequence"/>
</dbReference>
<dbReference type="EMBL" id="VJMJ01000084">
    <property type="protein sequence ID" value="KAF0737261.1"/>
    <property type="molecule type" value="Genomic_DNA"/>
</dbReference>
<dbReference type="AlphaFoldDB" id="A0A6G0XAX3"/>
<dbReference type="VEuPathDB" id="FungiDB:AeMF1_011163"/>
<dbReference type="InterPro" id="IPR052924">
    <property type="entry name" value="OsmC/Ohr_hydroprdx_reductase"/>
</dbReference>
<organism evidence="1 2">
    <name type="scientific">Aphanomyces euteiches</name>
    <dbReference type="NCBI Taxonomy" id="100861"/>
    <lineage>
        <taxon>Eukaryota</taxon>
        <taxon>Sar</taxon>
        <taxon>Stramenopiles</taxon>
        <taxon>Oomycota</taxon>
        <taxon>Saprolegniomycetes</taxon>
        <taxon>Saprolegniales</taxon>
        <taxon>Verrucalvaceae</taxon>
        <taxon>Aphanomyces</taxon>
    </lineage>
</organism>
<accession>A0A6G0XAX3</accession>
<protein>
    <recommendedName>
        <fullName evidence="3">OsmC-like protein</fullName>
    </recommendedName>
</protein>
<keyword evidence="2" id="KW-1185">Reference proteome</keyword>
<evidence type="ECO:0000313" key="1">
    <source>
        <dbReference type="EMBL" id="KAF0737261.1"/>
    </source>
</evidence>
<evidence type="ECO:0008006" key="3">
    <source>
        <dbReference type="Google" id="ProtNLM"/>
    </source>
</evidence>
<name>A0A6G0XAX3_9STRA</name>